<name>A0AAD9VTV7_9HYME</name>
<dbReference type="EMBL" id="JAIFRP010000010">
    <property type="protein sequence ID" value="KAK2586848.1"/>
    <property type="molecule type" value="Genomic_DNA"/>
</dbReference>
<gene>
    <name evidence="1" type="ORF">KPH14_009786</name>
</gene>
<reference evidence="1" key="1">
    <citation type="submission" date="2021-08" db="EMBL/GenBank/DDBJ databases">
        <authorList>
            <person name="Misof B."/>
            <person name="Oliver O."/>
            <person name="Podsiadlowski L."/>
            <person name="Donath A."/>
            <person name="Peters R."/>
            <person name="Mayer C."/>
            <person name="Rust J."/>
            <person name="Gunkel S."/>
            <person name="Lesny P."/>
            <person name="Martin S."/>
            <person name="Oeyen J.P."/>
            <person name="Petersen M."/>
            <person name="Panagiotis P."/>
            <person name="Wilbrandt J."/>
            <person name="Tanja T."/>
        </authorList>
    </citation>
    <scope>NUCLEOTIDE SEQUENCE</scope>
    <source>
        <strain evidence="1">GBR_01_08_01A</strain>
        <tissue evidence="1">Thorax + abdomen</tissue>
    </source>
</reference>
<protein>
    <submittedName>
        <fullName evidence="1">Uncharacterized protein</fullName>
    </submittedName>
</protein>
<dbReference type="AlphaFoldDB" id="A0AAD9VTV7"/>
<evidence type="ECO:0000313" key="1">
    <source>
        <dbReference type="EMBL" id="KAK2586848.1"/>
    </source>
</evidence>
<evidence type="ECO:0000313" key="2">
    <source>
        <dbReference type="Proteomes" id="UP001258017"/>
    </source>
</evidence>
<reference evidence="1" key="2">
    <citation type="journal article" date="2023" name="Commun. Biol.">
        <title>Intrasexual cuticular hydrocarbon dimorphism in a wasp sheds light on hydrocarbon biosynthesis genes in Hymenoptera.</title>
        <authorList>
            <person name="Moris V.C."/>
            <person name="Podsiadlowski L."/>
            <person name="Martin S."/>
            <person name="Oeyen J.P."/>
            <person name="Donath A."/>
            <person name="Petersen M."/>
            <person name="Wilbrandt J."/>
            <person name="Misof B."/>
            <person name="Liedtke D."/>
            <person name="Thamm M."/>
            <person name="Scheiner R."/>
            <person name="Schmitt T."/>
            <person name="Niehuis O."/>
        </authorList>
    </citation>
    <scope>NUCLEOTIDE SEQUENCE</scope>
    <source>
        <strain evidence="1">GBR_01_08_01A</strain>
    </source>
</reference>
<keyword evidence="2" id="KW-1185">Reference proteome</keyword>
<sequence length="101" mass="11173">MEDRHARAYELRRIEYSQQRLAKVPNALSAFVSFSASTGVGVARGGAKGWGGKYPSNIKPLPVTSWVQRCEGFGAYVTNSSRLADETERYSVWDRECAVNG</sequence>
<organism evidence="1 2">
    <name type="scientific">Odynerus spinipes</name>
    <dbReference type="NCBI Taxonomy" id="1348599"/>
    <lineage>
        <taxon>Eukaryota</taxon>
        <taxon>Metazoa</taxon>
        <taxon>Ecdysozoa</taxon>
        <taxon>Arthropoda</taxon>
        <taxon>Hexapoda</taxon>
        <taxon>Insecta</taxon>
        <taxon>Pterygota</taxon>
        <taxon>Neoptera</taxon>
        <taxon>Endopterygota</taxon>
        <taxon>Hymenoptera</taxon>
        <taxon>Apocrita</taxon>
        <taxon>Aculeata</taxon>
        <taxon>Vespoidea</taxon>
        <taxon>Vespidae</taxon>
        <taxon>Eumeninae</taxon>
        <taxon>Odynerus</taxon>
    </lineage>
</organism>
<dbReference type="Proteomes" id="UP001258017">
    <property type="component" value="Unassembled WGS sequence"/>
</dbReference>
<comment type="caution">
    <text evidence="1">The sequence shown here is derived from an EMBL/GenBank/DDBJ whole genome shotgun (WGS) entry which is preliminary data.</text>
</comment>
<accession>A0AAD9VTV7</accession>
<proteinExistence type="predicted"/>